<evidence type="ECO:0000313" key="10">
    <source>
        <dbReference type="Proteomes" id="UP000660611"/>
    </source>
</evidence>
<dbReference type="EMBL" id="BONQ01000035">
    <property type="protein sequence ID" value="GIG44324.1"/>
    <property type="molecule type" value="Genomic_DNA"/>
</dbReference>
<dbReference type="AlphaFoldDB" id="A0A919PI22"/>
<evidence type="ECO:0000256" key="3">
    <source>
        <dbReference type="ARBA" id="ARBA00022448"/>
    </source>
</evidence>
<dbReference type="PANTHER" id="PTHR36838">
    <property type="entry name" value="AUXIN EFFLUX CARRIER FAMILY PROTEIN"/>
    <property type="match status" value="1"/>
</dbReference>
<dbReference type="InterPro" id="IPR038770">
    <property type="entry name" value="Na+/solute_symporter_sf"/>
</dbReference>
<keyword evidence="4" id="KW-1003">Cell membrane</keyword>
<gene>
    <name evidence="9" type="ORF">Dsi01nite_023650</name>
</gene>
<dbReference type="Pfam" id="PF03547">
    <property type="entry name" value="Mem_trans"/>
    <property type="match status" value="2"/>
</dbReference>
<feature type="transmembrane region" description="Helical" evidence="8">
    <location>
        <begin position="129"/>
        <end position="148"/>
    </location>
</feature>
<dbReference type="GO" id="GO:0005886">
    <property type="term" value="C:plasma membrane"/>
    <property type="evidence" value="ECO:0007669"/>
    <property type="project" value="UniProtKB-SubCell"/>
</dbReference>
<dbReference type="InterPro" id="IPR004776">
    <property type="entry name" value="Mem_transp_PIN-like"/>
</dbReference>
<feature type="transmembrane region" description="Helical" evidence="8">
    <location>
        <begin position="194"/>
        <end position="219"/>
    </location>
</feature>
<organism evidence="9 10">
    <name type="scientific">Dactylosporangium siamense</name>
    <dbReference type="NCBI Taxonomy" id="685454"/>
    <lineage>
        <taxon>Bacteria</taxon>
        <taxon>Bacillati</taxon>
        <taxon>Actinomycetota</taxon>
        <taxon>Actinomycetes</taxon>
        <taxon>Micromonosporales</taxon>
        <taxon>Micromonosporaceae</taxon>
        <taxon>Dactylosporangium</taxon>
    </lineage>
</organism>
<evidence type="ECO:0000256" key="8">
    <source>
        <dbReference type="SAM" id="Phobius"/>
    </source>
</evidence>
<dbReference type="Proteomes" id="UP000660611">
    <property type="component" value="Unassembled WGS sequence"/>
</dbReference>
<evidence type="ECO:0000256" key="4">
    <source>
        <dbReference type="ARBA" id="ARBA00022475"/>
    </source>
</evidence>
<keyword evidence="7 8" id="KW-0472">Membrane</keyword>
<evidence type="ECO:0000256" key="1">
    <source>
        <dbReference type="ARBA" id="ARBA00004651"/>
    </source>
</evidence>
<protein>
    <submittedName>
        <fullName evidence="9">Membrane protein</fullName>
    </submittedName>
</protein>
<feature type="transmembrane region" description="Helical" evidence="8">
    <location>
        <begin position="103"/>
        <end position="123"/>
    </location>
</feature>
<evidence type="ECO:0000256" key="5">
    <source>
        <dbReference type="ARBA" id="ARBA00022692"/>
    </source>
</evidence>
<evidence type="ECO:0000256" key="2">
    <source>
        <dbReference type="ARBA" id="ARBA00010145"/>
    </source>
</evidence>
<dbReference type="GO" id="GO:0055085">
    <property type="term" value="P:transmembrane transport"/>
    <property type="evidence" value="ECO:0007669"/>
    <property type="project" value="InterPro"/>
</dbReference>
<evidence type="ECO:0000313" key="9">
    <source>
        <dbReference type="EMBL" id="GIG44324.1"/>
    </source>
</evidence>
<feature type="transmembrane region" description="Helical" evidence="8">
    <location>
        <begin position="73"/>
        <end position="91"/>
    </location>
</feature>
<dbReference type="PANTHER" id="PTHR36838:SF3">
    <property type="entry name" value="TRANSPORTER AUXIN EFFLUX CARRIER EC FAMILY"/>
    <property type="match status" value="1"/>
</dbReference>
<accession>A0A919PI22</accession>
<keyword evidence="6 8" id="KW-1133">Transmembrane helix</keyword>
<sequence>MAIEEKRSGAAVLAAFVPIWALTVVGYVAGRTGVLGLGAVDVLGRFVFYVAMPAALLDTLIRQPITGLAGEGVAAFVGATVAVGAVGVGVARWGFRRSLGEQAIAGMAAGYVNAGNLGIPVAVQVLGDASFIAVVLLIQTSILTPLILGTLDLARQEDAGGRWRRLVTVPLRSPVMLACLAGVTLGAAGVRLPALLAGVVTLLGAAAVPSALVALGLSLVRTDVADPVPARPVEVALSVLLKSCVQPVVCFVLARFALDLHGAALFAAVLCSALPTAQNTFVFARAYGVDGRFPRDAVVASTAVSMVTLTAVAALLG</sequence>
<dbReference type="RefSeq" id="WP_239135842.1">
    <property type="nucleotide sequence ID" value="NZ_BAAAVW010000001.1"/>
</dbReference>
<keyword evidence="10" id="KW-1185">Reference proteome</keyword>
<proteinExistence type="inferred from homology"/>
<name>A0A919PI22_9ACTN</name>
<evidence type="ECO:0000256" key="7">
    <source>
        <dbReference type="ARBA" id="ARBA00023136"/>
    </source>
</evidence>
<keyword evidence="5 8" id="KW-0812">Transmembrane</keyword>
<feature type="transmembrane region" description="Helical" evidence="8">
    <location>
        <begin position="12"/>
        <end position="30"/>
    </location>
</feature>
<feature type="transmembrane region" description="Helical" evidence="8">
    <location>
        <begin position="42"/>
        <end position="61"/>
    </location>
</feature>
<reference evidence="9" key="1">
    <citation type="submission" date="2021-01" db="EMBL/GenBank/DDBJ databases">
        <title>Whole genome shotgun sequence of Dactylosporangium siamense NBRC 106093.</title>
        <authorList>
            <person name="Komaki H."/>
            <person name="Tamura T."/>
        </authorList>
    </citation>
    <scope>NUCLEOTIDE SEQUENCE</scope>
    <source>
        <strain evidence="9">NBRC 106093</strain>
    </source>
</reference>
<comment type="subcellular location">
    <subcellularLocation>
        <location evidence="1">Cell membrane</location>
        <topology evidence="1">Multi-pass membrane protein</topology>
    </subcellularLocation>
</comment>
<dbReference type="Gene3D" id="1.20.1530.20">
    <property type="match status" value="1"/>
</dbReference>
<comment type="caution">
    <text evidence="9">The sequence shown here is derived from an EMBL/GenBank/DDBJ whole genome shotgun (WGS) entry which is preliminary data.</text>
</comment>
<feature type="transmembrane region" description="Helical" evidence="8">
    <location>
        <begin position="169"/>
        <end position="188"/>
    </location>
</feature>
<keyword evidence="3" id="KW-0813">Transport</keyword>
<feature type="transmembrane region" description="Helical" evidence="8">
    <location>
        <begin position="264"/>
        <end position="284"/>
    </location>
</feature>
<evidence type="ECO:0000256" key="6">
    <source>
        <dbReference type="ARBA" id="ARBA00022989"/>
    </source>
</evidence>
<comment type="similarity">
    <text evidence="2">Belongs to the auxin efflux carrier (TC 2.A.69) family.</text>
</comment>
<feature type="transmembrane region" description="Helical" evidence="8">
    <location>
        <begin position="296"/>
        <end position="316"/>
    </location>
</feature>